<dbReference type="OrthoDB" id="7838374at2"/>
<sequence>MSPTDPTPTLPLPPEARAETDLDRDLDFVRTAPRHLVARSAVAEVLITDWRQLGPDTFRLGAQWPRGHHFYAPVAGTWYDPLLAAESLRQASVLVGQAYYGVPADHHFTIAELEFEVVPGALLLGARPAEMRLDFTATDVRRSGDTLTGLTLEADLLRGGDFAGAGRLTLHVSDRRDPAAGEGGGYPPLPDPVPPAIVGRLDEHDVVLGVPGSAAERRGLNWELRIDPGHPVLFDHPTADVPGMVLLEAARQAVQAACAPYRVLPVELRSAFHHPVALATPCHISATRLPTGSASEDAALRITAWQSDHLAFDSLVVAALCG</sequence>
<dbReference type="InterPro" id="IPR005509">
    <property type="entry name" value="AfsA_hotdog_dom"/>
</dbReference>
<dbReference type="RefSeq" id="WP_051832074.1">
    <property type="nucleotide sequence ID" value="NZ_JBEYZI010000012.1"/>
</dbReference>
<dbReference type="Proteomes" id="UP000053039">
    <property type="component" value="Unassembled WGS sequence"/>
</dbReference>
<gene>
    <name evidence="2" type="ORF">AQI94_21360</name>
</gene>
<dbReference type="NCBIfam" id="NF041195">
    <property type="entry name" value="ScbA_BarX_GamBu"/>
    <property type="match status" value="1"/>
</dbReference>
<proteinExistence type="predicted"/>
<name>A0A101N4W2_9ACTN</name>
<feature type="domain" description="A-factor biosynthesis hotdog" evidence="1">
    <location>
        <begin position="198"/>
        <end position="308"/>
    </location>
</feature>
<dbReference type="InterPro" id="IPR047757">
    <property type="entry name" value="AfsA-like"/>
</dbReference>
<dbReference type="GO" id="GO:0016740">
    <property type="term" value="F:transferase activity"/>
    <property type="evidence" value="ECO:0007669"/>
    <property type="project" value="InterPro"/>
</dbReference>
<protein>
    <recommendedName>
        <fullName evidence="1">A-factor biosynthesis hotdog domain-containing protein</fullName>
    </recommendedName>
</protein>
<dbReference type="Pfam" id="PF03756">
    <property type="entry name" value="AfsA"/>
    <property type="match status" value="2"/>
</dbReference>
<dbReference type="EMBL" id="LMWM01000023">
    <property type="protein sequence ID" value="KUM86607.1"/>
    <property type="molecule type" value="Genomic_DNA"/>
</dbReference>
<evidence type="ECO:0000259" key="1">
    <source>
        <dbReference type="Pfam" id="PF03756"/>
    </source>
</evidence>
<dbReference type="AlphaFoldDB" id="A0A101N4W2"/>
<accession>A0A101N4W2</accession>
<evidence type="ECO:0000313" key="2">
    <source>
        <dbReference type="EMBL" id="KUM86607.1"/>
    </source>
</evidence>
<evidence type="ECO:0000313" key="3">
    <source>
        <dbReference type="Proteomes" id="UP000053039"/>
    </source>
</evidence>
<feature type="domain" description="A-factor biosynthesis hotdog" evidence="1">
    <location>
        <begin position="36"/>
        <end position="170"/>
    </location>
</feature>
<organism evidence="2 3">
    <name type="scientific">Streptomyces pseudovenezuelae</name>
    <dbReference type="NCBI Taxonomy" id="67350"/>
    <lineage>
        <taxon>Bacteria</taxon>
        <taxon>Bacillati</taxon>
        <taxon>Actinomycetota</taxon>
        <taxon>Actinomycetes</taxon>
        <taxon>Kitasatosporales</taxon>
        <taxon>Streptomycetaceae</taxon>
        <taxon>Streptomyces</taxon>
        <taxon>Streptomyces aurantiacus group</taxon>
    </lineage>
</organism>
<comment type="caution">
    <text evidence="2">The sequence shown here is derived from an EMBL/GenBank/DDBJ whole genome shotgun (WGS) entry which is preliminary data.</text>
</comment>
<reference evidence="2 3" key="1">
    <citation type="submission" date="2015-10" db="EMBL/GenBank/DDBJ databases">
        <title>Draft genome sequence of Streptomyces pseudovenezuelae DSM 40212, type strain for the species Streptomyces pseudovenezuelae.</title>
        <authorList>
            <person name="Ruckert C."/>
            <person name="Winkler A."/>
            <person name="Kalinowski J."/>
            <person name="Kampfer P."/>
            <person name="Glaeser S."/>
        </authorList>
    </citation>
    <scope>NUCLEOTIDE SEQUENCE [LARGE SCALE GENOMIC DNA]</scope>
    <source>
        <strain evidence="2 3">DSM 40212</strain>
    </source>
</reference>